<dbReference type="Proteomes" id="UP000636800">
    <property type="component" value="Unassembled WGS sequence"/>
</dbReference>
<dbReference type="OrthoDB" id="1915767at2759"/>
<reference evidence="1 2" key="1">
    <citation type="journal article" date="2020" name="Nat. Food">
        <title>A phased Vanilla planifolia genome enables genetic improvement of flavour and production.</title>
        <authorList>
            <person name="Hasing T."/>
            <person name="Tang H."/>
            <person name="Brym M."/>
            <person name="Khazi F."/>
            <person name="Huang T."/>
            <person name="Chambers A.H."/>
        </authorList>
    </citation>
    <scope>NUCLEOTIDE SEQUENCE [LARGE SCALE GENOMIC DNA]</scope>
    <source>
        <tissue evidence="1">Leaf</tissue>
    </source>
</reference>
<organism evidence="1 2">
    <name type="scientific">Vanilla planifolia</name>
    <name type="common">Vanilla</name>
    <dbReference type="NCBI Taxonomy" id="51239"/>
    <lineage>
        <taxon>Eukaryota</taxon>
        <taxon>Viridiplantae</taxon>
        <taxon>Streptophyta</taxon>
        <taxon>Embryophyta</taxon>
        <taxon>Tracheophyta</taxon>
        <taxon>Spermatophyta</taxon>
        <taxon>Magnoliopsida</taxon>
        <taxon>Liliopsida</taxon>
        <taxon>Asparagales</taxon>
        <taxon>Orchidaceae</taxon>
        <taxon>Vanilloideae</taxon>
        <taxon>Vanilleae</taxon>
        <taxon>Vanilla</taxon>
    </lineage>
</organism>
<dbReference type="EMBL" id="JADCNL010000008">
    <property type="protein sequence ID" value="KAG0470773.1"/>
    <property type="molecule type" value="Genomic_DNA"/>
</dbReference>
<dbReference type="AlphaFoldDB" id="A0A835QG28"/>
<sequence>MESLGMHSPKSAKVKRRILKKEWVRRFYFVRWEAERGLVFKEIKASLKEEREDVEDVLLFP</sequence>
<accession>A0A835QG28</accession>
<name>A0A835QG28_VANPL</name>
<gene>
    <name evidence="1" type="ORF">HPP92_017473</name>
</gene>
<proteinExistence type="predicted"/>
<protein>
    <submittedName>
        <fullName evidence="1">Uncharacterized protein</fullName>
    </submittedName>
</protein>
<keyword evidence="2" id="KW-1185">Reference proteome</keyword>
<comment type="caution">
    <text evidence="1">The sequence shown here is derived from an EMBL/GenBank/DDBJ whole genome shotgun (WGS) entry which is preliminary data.</text>
</comment>
<evidence type="ECO:0000313" key="2">
    <source>
        <dbReference type="Proteomes" id="UP000636800"/>
    </source>
</evidence>
<evidence type="ECO:0000313" key="1">
    <source>
        <dbReference type="EMBL" id="KAG0470773.1"/>
    </source>
</evidence>